<dbReference type="Proteomes" id="UP001551189">
    <property type="component" value="Unassembled WGS sequence"/>
</dbReference>
<organism evidence="3 4">
    <name type="scientific">Streptomyces neyagawaensis</name>
    <dbReference type="NCBI Taxonomy" id="42238"/>
    <lineage>
        <taxon>Bacteria</taxon>
        <taxon>Bacillati</taxon>
        <taxon>Actinomycetota</taxon>
        <taxon>Actinomycetes</taxon>
        <taxon>Kitasatosporales</taxon>
        <taxon>Streptomycetaceae</taxon>
        <taxon>Streptomyces</taxon>
    </lineage>
</organism>
<feature type="transmembrane region" description="Helical" evidence="2">
    <location>
        <begin position="59"/>
        <end position="79"/>
    </location>
</feature>
<keyword evidence="4" id="KW-1185">Reference proteome</keyword>
<accession>A0ABV3AT15</accession>
<sequence>MTARERDVTATPAEPYTPIVPSARQSRSRAPRRAAGLARQRPGHARFPRTPRRSAARDSLLLLGLPLLAALTLPAAFAGGGTRRWFGGRAEGQRAEAQAAKDAAAAAFYELDTAQRDLRISIETITAVDDSPAARQAVSGFEALGRRIDEVSGQYIAAVDAHDLDRDDLEASAAARARTELTAAKDELGRVKQELDRFAEGLGPLLGKAETQLARLAPAVERARQGLLAASNALDAVRESGLKADDLAARLAALAPELTKLNQGAGRHGVAETLERADRVVREAEAVRAEAERLPEKAAEIDHRLVSLRTRAEALGNRAGQVPQMLSELRRRFVAACWQDLQQVPDQAAADVEQAQLKLREARAARDAQRWPDATALLSTVRALLNRTDEAVSAAGDRLRRLNAVQKDPQQEIDRTRFAIRDAQRLAMAGRSTPDPRHARPLDDSVARLDRAVATLEGRHPDYWHFLTETESVRQTVSHVVDQIRKERGGSA</sequence>
<feature type="compositionally biased region" description="Basic residues" evidence="1">
    <location>
        <begin position="41"/>
        <end position="52"/>
    </location>
</feature>
<dbReference type="EMBL" id="JBEYXT010000012">
    <property type="protein sequence ID" value="MEU6800322.1"/>
    <property type="molecule type" value="Genomic_DNA"/>
</dbReference>
<reference evidence="3 4" key="1">
    <citation type="submission" date="2024-06" db="EMBL/GenBank/DDBJ databases">
        <title>The Natural Products Discovery Center: Release of the First 8490 Sequenced Strains for Exploring Actinobacteria Biosynthetic Diversity.</title>
        <authorList>
            <person name="Kalkreuter E."/>
            <person name="Kautsar S.A."/>
            <person name="Yang D."/>
            <person name="Bader C.D."/>
            <person name="Teijaro C.N."/>
            <person name="Fluegel L."/>
            <person name="Davis C.M."/>
            <person name="Simpson J.R."/>
            <person name="Lauterbach L."/>
            <person name="Steele A.D."/>
            <person name="Gui C."/>
            <person name="Meng S."/>
            <person name="Li G."/>
            <person name="Viehrig K."/>
            <person name="Ye F."/>
            <person name="Su P."/>
            <person name="Kiefer A.F."/>
            <person name="Nichols A."/>
            <person name="Cepeda A.J."/>
            <person name="Yan W."/>
            <person name="Fan B."/>
            <person name="Jiang Y."/>
            <person name="Adhikari A."/>
            <person name="Zheng C.-J."/>
            <person name="Schuster L."/>
            <person name="Cowan T.M."/>
            <person name="Smanski M.J."/>
            <person name="Chevrette M.G."/>
            <person name="De Carvalho L.P.S."/>
            <person name="Shen B."/>
        </authorList>
    </citation>
    <scope>NUCLEOTIDE SEQUENCE [LARGE SCALE GENOMIC DNA]</scope>
    <source>
        <strain evidence="3 4">NPDC046851</strain>
    </source>
</reference>
<proteinExistence type="predicted"/>
<feature type="region of interest" description="Disordered" evidence="1">
    <location>
        <begin position="1"/>
        <end position="52"/>
    </location>
</feature>
<protein>
    <recommendedName>
        <fullName evidence="5">Septation ring formation regulator EzrA</fullName>
    </recommendedName>
</protein>
<evidence type="ECO:0008006" key="5">
    <source>
        <dbReference type="Google" id="ProtNLM"/>
    </source>
</evidence>
<keyword evidence="2" id="KW-0812">Transmembrane</keyword>
<gene>
    <name evidence="3" type="ORF">ABZ931_04785</name>
</gene>
<name>A0ABV3AT15_9ACTN</name>
<evidence type="ECO:0000256" key="2">
    <source>
        <dbReference type="SAM" id="Phobius"/>
    </source>
</evidence>
<evidence type="ECO:0000256" key="1">
    <source>
        <dbReference type="SAM" id="MobiDB-lite"/>
    </source>
</evidence>
<comment type="caution">
    <text evidence="3">The sequence shown here is derived from an EMBL/GenBank/DDBJ whole genome shotgun (WGS) entry which is preliminary data.</text>
</comment>
<dbReference type="RefSeq" id="WP_359690880.1">
    <property type="nucleotide sequence ID" value="NZ_JBEYXT010000012.1"/>
</dbReference>
<keyword evidence="2" id="KW-1133">Transmembrane helix</keyword>
<evidence type="ECO:0000313" key="3">
    <source>
        <dbReference type="EMBL" id="MEU6800322.1"/>
    </source>
</evidence>
<keyword evidence="2" id="KW-0472">Membrane</keyword>
<evidence type="ECO:0000313" key="4">
    <source>
        <dbReference type="Proteomes" id="UP001551189"/>
    </source>
</evidence>